<keyword evidence="2" id="KW-1185">Reference proteome</keyword>
<accession>A0A9D4EIZ7</accession>
<reference evidence="1" key="2">
    <citation type="submission" date="2020-11" db="EMBL/GenBank/DDBJ databases">
        <authorList>
            <person name="McCartney M.A."/>
            <person name="Auch B."/>
            <person name="Kono T."/>
            <person name="Mallez S."/>
            <person name="Becker A."/>
            <person name="Gohl D.M."/>
            <person name="Silverstein K.A.T."/>
            <person name="Koren S."/>
            <person name="Bechman K.B."/>
            <person name="Herman A."/>
            <person name="Abrahante J.E."/>
            <person name="Garbe J."/>
        </authorList>
    </citation>
    <scope>NUCLEOTIDE SEQUENCE</scope>
    <source>
        <strain evidence="1">Duluth1</strain>
        <tissue evidence="1">Whole animal</tissue>
    </source>
</reference>
<gene>
    <name evidence="1" type="ORF">DPMN_159370</name>
</gene>
<sequence>MDAIARSSMTTHKPLQKLIKAKLNEEDELGIKLLKAAYHIGKRELPKYEFRHHLEFASAVGADYSSLVSENAKVTYTSNRSVSELQSAISAVILEDKVSSINKSDVFSLVLDESTDNANKKRLMMYAQYLGDDGLDYALLSNKQVKMGSASAVNIVQLVLKDLKEKNIDTSKFVELISPPICFWTQKCYIGHSKKHFFKIQTAITLFLTDGVQCHLACIILLSIYVTSSAKISLVYADVNVGKSRD</sequence>
<evidence type="ECO:0008006" key="3">
    <source>
        <dbReference type="Google" id="ProtNLM"/>
    </source>
</evidence>
<dbReference type="Proteomes" id="UP000828390">
    <property type="component" value="Unassembled WGS sequence"/>
</dbReference>
<dbReference type="AlphaFoldDB" id="A0A9D4EIZ7"/>
<comment type="caution">
    <text evidence="1">The sequence shown here is derived from an EMBL/GenBank/DDBJ whole genome shotgun (WGS) entry which is preliminary data.</text>
</comment>
<name>A0A9D4EIZ7_DREPO</name>
<organism evidence="1 2">
    <name type="scientific">Dreissena polymorpha</name>
    <name type="common">Zebra mussel</name>
    <name type="synonym">Mytilus polymorpha</name>
    <dbReference type="NCBI Taxonomy" id="45954"/>
    <lineage>
        <taxon>Eukaryota</taxon>
        <taxon>Metazoa</taxon>
        <taxon>Spiralia</taxon>
        <taxon>Lophotrochozoa</taxon>
        <taxon>Mollusca</taxon>
        <taxon>Bivalvia</taxon>
        <taxon>Autobranchia</taxon>
        <taxon>Heteroconchia</taxon>
        <taxon>Euheterodonta</taxon>
        <taxon>Imparidentia</taxon>
        <taxon>Neoheterodontei</taxon>
        <taxon>Myida</taxon>
        <taxon>Dreissenoidea</taxon>
        <taxon>Dreissenidae</taxon>
        <taxon>Dreissena</taxon>
    </lineage>
</organism>
<dbReference type="EMBL" id="JAIWYP010000008">
    <property type="protein sequence ID" value="KAH3781539.1"/>
    <property type="molecule type" value="Genomic_DNA"/>
</dbReference>
<proteinExistence type="predicted"/>
<evidence type="ECO:0000313" key="1">
    <source>
        <dbReference type="EMBL" id="KAH3781539.1"/>
    </source>
</evidence>
<evidence type="ECO:0000313" key="2">
    <source>
        <dbReference type="Proteomes" id="UP000828390"/>
    </source>
</evidence>
<dbReference type="PANTHER" id="PTHR46880:SF5">
    <property type="entry name" value="DUF4371 DOMAIN-CONTAINING PROTEIN"/>
    <property type="match status" value="1"/>
</dbReference>
<dbReference type="PANTHER" id="PTHR46880">
    <property type="entry name" value="RAS-ASSOCIATING DOMAIN-CONTAINING PROTEIN"/>
    <property type="match status" value="1"/>
</dbReference>
<protein>
    <recommendedName>
        <fullName evidence="3">DUF4371 domain-containing protein</fullName>
    </recommendedName>
</protein>
<reference evidence="1" key="1">
    <citation type="journal article" date="2019" name="bioRxiv">
        <title>The Genome of the Zebra Mussel, Dreissena polymorpha: A Resource for Invasive Species Research.</title>
        <authorList>
            <person name="McCartney M.A."/>
            <person name="Auch B."/>
            <person name="Kono T."/>
            <person name="Mallez S."/>
            <person name="Zhang Y."/>
            <person name="Obille A."/>
            <person name="Becker A."/>
            <person name="Abrahante J.E."/>
            <person name="Garbe J."/>
            <person name="Badalamenti J.P."/>
            <person name="Herman A."/>
            <person name="Mangelson H."/>
            <person name="Liachko I."/>
            <person name="Sullivan S."/>
            <person name="Sone E.D."/>
            <person name="Koren S."/>
            <person name="Silverstein K.A.T."/>
            <person name="Beckman K.B."/>
            <person name="Gohl D.M."/>
        </authorList>
    </citation>
    <scope>NUCLEOTIDE SEQUENCE</scope>
    <source>
        <strain evidence="1">Duluth1</strain>
        <tissue evidence="1">Whole animal</tissue>
    </source>
</reference>